<name>A0A8J2YC71_9RHOB</name>
<protein>
    <submittedName>
        <fullName evidence="3">ABC transporter ATP-binding protein</fullName>
    </submittedName>
</protein>
<reference evidence="3" key="1">
    <citation type="journal article" date="2014" name="Int. J. Syst. Evol. Microbiol.">
        <title>Complete genome sequence of Corynebacterium casei LMG S-19264T (=DSM 44701T), isolated from a smear-ripened cheese.</title>
        <authorList>
            <consortium name="US DOE Joint Genome Institute (JGI-PGF)"/>
            <person name="Walter F."/>
            <person name="Albersmeier A."/>
            <person name="Kalinowski J."/>
            <person name="Ruckert C."/>
        </authorList>
    </citation>
    <scope>NUCLEOTIDE SEQUENCE</scope>
    <source>
        <strain evidence="3">CCM 7684</strain>
    </source>
</reference>
<dbReference type="Gene3D" id="3.30.750.140">
    <property type="match status" value="1"/>
</dbReference>
<reference evidence="3" key="2">
    <citation type="submission" date="2020-09" db="EMBL/GenBank/DDBJ databases">
        <authorList>
            <person name="Sun Q."/>
            <person name="Sedlacek I."/>
        </authorList>
    </citation>
    <scope>NUCLEOTIDE SEQUENCE</scope>
    <source>
        <strain evidence="3">CCM 7684</strain>
    </source>
</reference>
<dbReference type="EMBL" id="BMCP01000001">
    <property type="protein sequence ID" value="GGE29936.1"/>
    <property type="molecule type" value="Genomic_DNA"/>
</dbReference>
<organism evidence="3 4">
    <name type="scientific">Agaricicola taiwanensis</name>
    <dbReference type="NCBI Taxonomy" id="591372"/>
    <lineage>
        <taxon>Bacteria</taxon>
        <taxon>Pseudomonadati</taxon>
        <taxon>Pseudomonadota</taxon>
        <taxon>Alphaproteobacteria</taxon>
        <taxon>Rhodobacterales</taxon>
        <taxon>Paracoccaceae</taxon>
        <taxon>Agaricicola</taxon>
    </lineage>
</organism>
<dbReference type="Pfam" id="PF02120">
    <property type="entry name" value="Flg_hook"/>
    <property type="match status" value="1"/>
</dbReference>
<evidence type="ECO:0000259" key="2">
    <source>
        <dbReference type="Pfam" id="PF02120"/>
    </source>
</evidence>
<keyword evidence="3" id="KW-0547">Nucleotide-binding</keyword>
<dbReference type="InterPro" id="IPR038610">
    <property type="entry name" value="FliK-like_C_sf"/>
</dbReference>
<dbReference type="AlphaFoldDB" id="A0A8J2YC71"/>
<feature type="domain" description="Flagellar hook-length control protein-like C-terminal" evidence="2">
    <location>
        <begin position="573"/>
        <end position="647"/>
    </location>
</feature>
<dbReference type="RefSeq" id="WP_188408025.1">
    <property type="nucleotide sequence ID" value="NZ_BMCP01000001.1"/>
</dbReference>
<dbReference type="InterPro" id="IPR021136">
    <property type="entry name" value="Flagellar_hook_control-like_C"/>
</dbReference>
<comment type="caution">
    <text evidence="3">The sequence shown here is derived from an EMBL/GenBank/DDBJ whole genome shotgun (WGS) entry which is preliminary data.</text>
</comment>
<feature type="region of interest" description="Disordered" evidence="1">
    <location>
        <begin position="467"/>
        <end position="498"/>
    </location>
</feature>
<evidence type="ECO:0000313" key="4">
    <source>
        <dbReference type="Proteomes" id="UP000602745"/>
    </source>
</evidence>
<evidence type="ECO:0000256" key="1">
    <source>
        <dbReference type="SAM" id="MobiDB-lite"/>
    </source>
</evidence>
<keyword evidence="4" id="KW-1185">Reference proteome</keyword>
<feature type="region of interest" description="Disordered" evidence="1">
    <location>
        <begin position="218"/>
        <end position="237"/>
    </location>
</feature>
<feature type="region of interest" description="Disordered" evidence="1">
    <location>
        <begin position="641"/>
        <end position="660"/>
    </location>
</feature>
<dbReference type="GO" id="GO:0005524">
    <property type="term" value="F:ATP binding"/>
    <property type="evidence" value="ECO:0007669"/>
    <property type="project" value="UniProtKB-KW"/>
</dbReference>
<evidence type="ECO:0000313" key="3">
    <source>
        <dbReference type="EMBL" id="GGE29936.1"/>
    </source>
</evidence>
<gene>
    <name evidence="3" type="ORF">GCM10007276_03970</name>
</gene>
<feature type="region of interest" description="Disordered" evidence="1">
    <location>
        <begin position="352"/>
        <end position="371"/>
    </location>
</feature>
<keyword evidence="3" id="KW-0067">ATP-binding</keyword>
<sequence length="660" mass="65850">MSDASILSNLASQASGGQAASVPVLKAGQVVAAQVLALMKDGIVRLALPQGTIDVVPPMPLTQGAGVKLEVVKTGAELVLRLIDPEAVPDQPAKPAALPAAPLPAPQTGAAMANPARPGVSAPVLPQNIPVDLPAGLEPELKPTAGRPIEGRVIALDQKGAVRIATPQGDLTVNVRLPVPLGAAVRIEAPQRGTPMLSVISASSPAVPGPATVSAPVLPGTGQAVTPRPAAVHAPAPGATVTPVSLALPSSPAPPATVVTAQLASPSPALATSPGSAPVLPASALANGSAPVVAAAAPPSAVRTLPASPVAAAPLPSGPMRIILLPALQTAMGQQQGMAPLMANLEAAAAPSASSLSAPPPPAPSSPIASSTAVLDAPGAERAVPALPPTIAAAAAKVLGARLPLDRPVTGEDIARALADSGVMFEAKLAAGAPPAQVAGDLKGALLLLRNALKSFLGDTAMAGPEALATSKDAPSPPLRGDPPSAQRPATATIDAEAAPEEIGRTLLQQTEGALARTRLSQIASLPDDSTPLKPAGPAPLHVEIPVVLGQQNAVAQFTVERDGSGRADEARTGSLWRMRFALDVEPMGPVHALVTLRGEAATVTLWAERPETASELSAASSDLRRSLDDAAFAVEDVVVRRGAPPKPARPPGGMLDRRT</sequence>
<dbReference type="Proteomes" id="UP000602745">
    <property type="component" value="Unassembled WGS sequence"/>
</dbReference>
<accession>A0A8J2YC71</accession>
<proteinExistence type="predicted"/>